<keyword evidence="2" id="KW-1185">Reference proteome</keyword>
<gene>
    <name evidence="1" type="ORF">GO499_00440</name>
</gene>
<organism evidence="1 2">
    <name type="scientific">Algicella marina</name>
    <dbReference type="NCBI Taxonomy" id="2683284"/>
    <lineage>
        <taxon>Bacteria</taxon>
        <taxon>Pseudomonadati</taxon>
        <taxon>Pseudomonadota</taxon>
        <taxon>Alphaproteobacteria</taxon>
        <taxon>Rhodobacterales</taxon>
        <taxon>Paracoccaceae</taxon>
        <taxon>Algicella</taxon>
    </lineage>
</organism>
<name>A0A6P1SWN6_9RHOB</name>
<sequence>MTGIGHNKGPSLEPGAGWRRYAWKRARQSLMKEAVPLEIVRLRMRRAKELGLAYPQYASILRGTGRDVTAFLFTCDGLGLRLRRRLEMPQPVRDKLGGLIRTDLLALAPEGEVPEEFRAELEDVSGLRFAAAGVAAPTGWRASAEAVRSVLGPLKLAGDAVVLIGENEAAGLVVAGKLAGHLQREAYFGET</sequence>
<proteinExistence type="predicted"/>
<dbReference type="AlphaFoldDB" id="A0A6P1SWN6"/>
<dbReference type="EMBL" id="CP046620">
    <property type="protein sequence ID" value="QHQ33753.1"/>
    <property type="molecule type" value="Genomic_DNA"/>
</dbReference>
<dbReference type="RefSeq" id="WP_161860329.1">
    <property type="nucleotide sequence ID" value="NZ_CP046620.1"/>
</dbReference>
<evidence type="ECO:0000313" key="1">
    <source>
        <dbReference type="EMBL" id="QHQ33753.1"/>
    </source>
</evidence>
<reference evidence="1 2" key="1">
    <citation type="submission" date="2019-12" db="EMBL/GenBank/DDBJ databases">
        <title>Complete genome sequence of Algicella marina strain 9Alg 56(T) isolated from the red alga Tichocarpus crinitus.</title>
        <authorList>
            <person name="Kim S.-G."/>
            <person name="Nedashkovskaya O.I."/>
        </authorList>
    </citation>
    <scope>NUCLEOTIDE SEQUENCE [LARGE SCALE GENOMIC DNA]</scope>
    <source>
        <strain evidence="1 2">9Alg 56</strain>
    </source>
</reference>
<dbReference type="Proteomes" id="UP000464495">
    <property type="component" value="Chromosome"/>
</dbReference>
<protein>
    <submittedName>
        <fullName evidence="1">Uncharacterized protein</fullName>
    </submittedName>
</protein>
<accession>A0A6P1SWN6</accession>
<dbReference type="KEGG" id="amaq:GO499_00440"/>
<evidence type="ECO:0000313" key="2">
    <source>
        <dbReference type="Proteomes" id="UP000464495"/>
    </source>
</evidence>